<reference evidence="2 3" key="1">
    <citation type="submission" date="2017-12" db="EMBL/GenBank/DDBJ databases">
        <title>Taxonomic description and draft genome of Pradoshia cofamensis Gen. nov., sp. nov., a thermotolerant bacillale isolated from anterior gut of earthworm Eisenia fetida.</title>
        <authorList>
            <person name="Saha T."/>
            <person name="Chakraborty R."/>
        </authorList>
    </citation>
    <scope>NUCLEOTIDE SEQUENCE [LARGE SCALE GENOMIC DNA]</scope>
    <source>
        <strain evidence="2 3">EAG3</strain>
    </source>
</reference>
<dbReference type="Proteomes" id="UP000239663">
    <property type="component" value="Unassembled WGS sequence"/>
</dbReference>
<organism evidence="2 3">
    <name type="scientific">Pradoshia eiseniae</name>
    <dbReference type="NCBI Taxonomy" id="2064768"/>
    <lineage>
        <taxon>Bacteria</taxon>
        <taxon>Bacillati</taxon>
        <taxon>Bacillota</taxon>
        <taxon>Bacilli</taxon>
        <taxon>Bacillales</taxon>
        <taxon>Bacillaceae</taxon>
        <taxon>Pradoshia</taxon>
    </lineage>
</organism>
<dbReference type="EMBL" id="PKOZ01000020">
    <property type="protein sequence ID" value="PQD93814.1"/>
    <property type="molecule type" value="Genomic_DNA"/>
</dbReference>
<dbReference type="AlphaFoldDB" id="A0A2S7MVK0"/>
<gene>
    <name evidence="2" type="ORF">CYL18_17610</name>
</gene>
<evidence type="ECO:0000313" key="3">
    <source>
        <dbReference type="Proteomes" id="UP000239663"/>
    </source>
</evidence>
<name>A0A2S7MVK0_9BACI</name>
<protein>
    <submittedName>
        <fullName evidence="2">Uncharacterized protein</fullName>
    </submittedName>
</protein>
<evidence type="ECO:0000256" key="1">
    <source>
        <dbReference type="SAM" id="MobiDB-lite"/>
    </source>
</evidence>
<proteinExistence type="predicted"/>
<comment type="caution">
    <text evidence="2">The sequence shown here is derived from an EMBL/GenBank/DDBJ whole genome shotgun (WGS) entry which is preliminary data.</text>
</comment>
<accession>A0A2S7MVK0</accession>
<keyword evidence="3" id="KW-1185">Reference proteome</keyword>
<evidence type="ECO:0000313" key="2">
    <source>
        <dbReference type="EMBL" id="PQD93814.1"/>
    </source>
</evidence>
<feature type="compositionally biased region" description="Polar residues" evidence="1">
    <location>
        <begin position="48"/>
        <end position="65"/>
    </location>
</feature>
<feature type="region of interest" description="Disordered" evidence="1">
    <location>
        <begin position="1"/>
        <end position="74"/>
    </location>
</feature>
<sequence length="74" mass="8398">MGRAMHIPPFTQARGRKSGNRMGERWEKPRNTHPSPRQGVKDDHRQNTPHPSSITHKKTPPNQGVPNIPIKTDC</sequence>